<organism evidence="1 2">
    <name type="scientific">Candidatus Taylorbacteria bacterium RIFCSPHIGHO2_01_FULL_46_22b</name>
    <dbReference type="NCBI Taxonomy" id="1802301"/>
    <lineage>
        <taxon>Bacteria</taxon>
        <taxon>Candidatus Tayloriibacteriota</taxon>
    </lineage>
</organism>
<reference evidence="1 2" key="1">
    <citation type="journal article" date="2016" name="Nat. Commun.">
        <title>Thousands of microbial genomes shed light on interconnected biogeochemical processes in an aquifer system.</title>
        <authorList>
            <person name="Anantharaman K."/>
            <person name="Brown C.T."/>
            <person name="Hug L.A."/>
            <person name="Sharon I."/>
            <person name="Castelle C.J."/>
            <person name="Probst A.J."/>
            <person name="Thomas B.C."/>
            <person name="Singh A."/>
            <person name="Wilkins M.J."/>
            <person name="Karaoz U."/>
            <person name="Brodie E.L."/>
            <person name="Williams K.H."/>
            <person name="Hubbard S.S."/>
            <person name="Banfield J.F."/>
        </authorList>
    </citation>
    <scope>NUCLEOTIDE SEQUENCE [LARGE SCALE GENOMIC DNA]</scope>
</reference>
<proteinExistence type="predicted"/>
<dbReference type="EMBL" id="MHRF01000005">
    <property type="protein sequence ID" value="OHA18478.1"/>
    <property type="molecule type" value="Genomic_DNA"/>
</dbReference>
<protein>
    <submittedName>
        <fullName evidence="1">Uncharacterized protein</fullName>
    </submittedName>
</protein>
<accession>A0A1G2M3M3</accession>
<dbReference type="Proteomes" id="UP000178873">
    <property type="component" value="Unassembled WGS sequence"/>
</dbReference>
<evidence type="ECO:0000313" key="1">
    <source>
        <dbReference type="EMBL" id="OHA18478.1"/>
    </source>
</evidence>
<evidence type="ECO:0000313" key="2">
    <source>
        <dbReference type="Proteomes" id="UP000178873"/>
    </source>
</evidence>
<dbReference type="AlphaFoldDB" id="A0A1G2M3M3"/>
<gene>
    <name evidence="1" type="ORF">A2664_00855</name>
</gene>
<name>A0A1G2M3M3_9BACT</name>
<comment type="caution">
    <text evidence="1">The sequence shown here is derived from an EMBL/GenBank/DDBJ whole genome shotgun (WGS) entry which is preliminary data.</text>
</comment>
<sequence>MTEPTKLDHKRLLGFRAVLRPVLPIELNFAEEVEGRYLFLTYYGEHFHDVLEFSGRPPREDRGVTDTPRVGRYDIGDRESSSFSDGELQELYAWVAKTVAATQAQVEAAKAIVRARVAEGERNRQAEACELCKDMNSNPPRMPHGSDSPFTCTCGIRYVYDDRLRYWYRETQAQSDHKHEDMLFVLQYGEPNHCG</sequence>
<dbReference type="STRING" id="1802301.A2664_00855"/>